<feature type="domain" description="C2H2-type" evidence="4">
    <location>
        <begin position="171"/>
        <end position="193"/>
    </location>
</feature>
<keyword evidence="3" id="KW-0472">Membrane</keyword>
<dbReference type="InterPro" id="IPR008862">
    <property type="entry name" value="Tcp11"/>
</dbReference>
<sequence>MSTFSLVDEASTRSYWVAISIIGRLDLCRTDDFYDNPLDFTYFDWDNFEHYDNDPCSEFLNFFNDEPSSESHQDTHSIPLVTADTSPFIFPFETLQNASVDGHQDMGSNFSHPRDEPYYTQPYAETLALDNSVYNQTDLTSNSYSSLSANVSFGSFPQESSEKKTTKDAKYFCTICRKGCHTKAILRRHLKIHDPNLRCDFPGCSQKPFAENRDLERHRASHGIIGPLLYFCSAENCDMAHTNGYKGSVRADNIKRHITRRHPGQDIQVFRMEQHLLPPYYTTTYDGRPSAYHESALNTYDYHYPNSVSQDQWFYGRGLAQPSYSPLISYHEQTRQAPLQYQRTQQTQWQQSESPQRYVNSVNDYEYSNYLQQQERALREQIAYEQASSQQFLTSPYIISSDGQNMRNRFPSRRLTDKLASEHIISSTNSEKNIFSREDHIKIDVGELTEPSKPVSTTLMVSPVTISMMDKLNFEKMSRRKKSGKVTLATRGWGRDAEKDKSSSSMSINRGISSDFEEVSGAKFTRVSKFLSKAERQLRREAWSGPEQFLEAESTMNESILITSETGHVKTVENATPTQRQSNISKISNYFNSNELDLNQIIQNPKLRHDVKFDPDLHFKPNLDGERGQRKNFKSDVFWKLLSSLLNGCLIDRKILKQDETFPFSSEQVNEYIDPMTLSTLYARADFGFETTYYSFQNGWFFVNSLIPILSIIWVVVPTVYGKKWRKKISSKQPFDFLNLHSGI</sequence>
<evidence type="ECO:0000256" key="1">
    <source>
        <dbReference type="ARBA" id="ARBA00010954"/>
    </source>
</evidence>
<proteinExistence type="inferred from homology"/>
<dbReference type="SMART" id="SM00355">
    <property type="entry name" value="ZnF_C2H2"/>
    <property type="match status" value="3"/>
</dbReference>
<dbReference type="Pfam" id="PF05794">
    <property type="entry name" value="Tcp11"/>
    <property type="match status" value="1"/>
</dbReference>
<name>A0A4Y8D9C8_9HELO</name>
<dbReference type="Gene3D" id="3.30.160.60">
    <property type="entry name" value="Classic Zinc Finger"/>
    <property type="match status" value="1"/>
</dbReference>
<dbReference type="GO" id="GO:0008270">
    <property type="term" value="F:zinc ion binding"/>
    <property type="evidence" value="ECO:0007669"/>
    <property type="project" value="UniProtKB-KW"/>
</dbReference>
<comment type="similarity">
    <text evidence="1">Belongs to the TCP11 family.</text>
</comment>
<dbReference type="InterPro" id="IPR013087">
    <property type="entry name" value="Znf_C2H2_type"/>
</dbReference>
<protein>
    <recommendedName>
        <fullName evidence="4">C2H2-type domain-containing protein</fullName>
    </recommendedName>
</protein>
<evidence type="ECO:0000259" key="4">
    <source>
        <dbReference type="PROSITE" id="PS50157"/>
    </source>
</evidence>
<dbReference type="PROSITE" id="PS50157">
    <property type="entry name" value="ZINC_FINGER_C2H2_2"/>
    <property type="match status" value="1"/>
</dbReference>
<keyword evidence="3" id="KW-1133">Transmembrane helix</keyword>
<dbReference type="EMBL" id="PHWZ01000070">
    <property type="protein sequence ID" value="TEY74744.1"/>
    <property type="molecule type" value="Genomic_DNA"/>
</dbReference>
<dbReference type="AlphaFoldDB" id="A0A4Y8D9C8"/>
<evidence type="ECO:0000256" key="2">
    <source>
        <dbReference type="PROSITE-ProRule" id="PRU00042"/>
    </source>
</evidence>
<evidence type="ECO:0000256" key="3">
    <source>
        <dbReference type="SAM" id="Phobius"/>
    </source>
</evidence>
<evidence type="ECO:0000313" key="5">
    <source>
        <dbReference type="EMBL" id="TEY74744.1"/>
    </source>
</evidence>
<feature type="transmembrane region" description="Helical" evidence="3">
    <location>
        <begin position="700"/>
        <end position="722"/>
    </location>
</feature>
<keyword evidence="2" id="KW-0862">Zinc</keyword>
<keyword evidence="2" id="KW-0863">Zinc-finger</keyword>
<keyword evidence="6" id="KW-1185">Reference proteome</keyword>
<gene>
    <name evidence="5" type="ORF">BOTCAL_0070g00100</name>
</gene>
<keyword evidence="2" id="KW-0479">Metal-binding</keyword>
<reference evidence="5 6" key="1">
    <citation type="submission" date="2017-11" db="EMBL/GenBank/DDBJ databases">
        <title>Comparative genomics of Botrytis spp.</title>
        <authorList>
            <person name="Valero-Jimenez C.A."/>
            <person name="Tapia P."/>
            <person name="Veloso J."/>
            <person name="Silva-Moreno E."/>
            <person name="Staats M."/>
            <person name="Valdes J.H."/>
            <person name="Van Kan J.A.L."/>
        </authorList>
    </citation>
    <scope>NUCLEOTIDE SEQUENCE [LARGE SCALE GENOMIC DNA]</scope>
    <source>
        <strain evidence="5 6">MUCL2830</strain>
    </source>
</reference>
<organism evidence="5 6">
    <name type="scientific">Botryotinia calthae</name>
    <dbReference type="NCBI Taxonomy" id="38488"/>
    <lineage>
        <taxon>Eukaryota</taxon>
        <taxon>Fungi</taxon>
        <taxon>Dikarya</taxon>
        <taxon>Ascomycota</taxon>
        <taxon>Pezizomycotina</taxon>
        <taxon>Leotiomycetes</taxon>
        <taxon>Helotiales</taxon>
        <taxon>Sclerotiniaceae</taxon>
        <taxon>Botryotinia</taxon>
    </lineage>
</organism>
<dbReference type="PROSITE" id="PS00028">
    <property type="entry name" value="ZINC_FINGER_C2H2_1"/>
    <property type="match status" value="1"/>
</dbReference>
<accession>A0A4Y8D9C8</accession>
<dbReference type="Proteomes" id="UP000297299">
    <property type="component" value="Unassembled WGS sequence"/>
</dbReference>
<keyword evidence="3" id="KW-0812">Transmembrane</keyword>
<comment type="caution">
    <text evidence="5">The sequence shown here is derived from an EMBL/GenBank/DDBJ whole genome shotgun (WGS) entry which is preliminary data.</text>
</comment>
<evidence type="ECO:0000313" key="6">
    <source>
        <dbReference type="Proteomes" id="UP000297299"/>
    </source>
</evidence>
<dbReference type="OrthoDB" id="3561125at2759"/>